<accession>A0A829PRZ5</accession>
<organism evidence="1 2">
    <name type="scientific">Mycobacteroides abscessus MAB_030201_1075</name>
    <dbReference type="NCBI Taxonomy" id="1335410"/>
    <lineage>
        <taxon>Bacteria</taxon>
        <taxon>Bacillati</taxon>
        <taxon>Actinomycetota</taxon>
        <taxon>Actinomycetes</taxon>
        <taxon>Mycobacteriales</taxon>
        <taxon>Mycobacteriaceae</taxon>
        <taxon>Mycobacteroides</taxon>
        <taxon>Mycobacteroides abscessus</taxon>
    </lineage>
</organism>
<reference evidence="1 2" key="1">
    <citation type="submission" date="2014-01" db="EMBL/GenBank/DDBJ databases">
        <authorList>
            <person name="Zelazny A."/>
            <person name="Olivier K."/>
            <person name="Sampaio E.P."/>
            <person name="Holland S.M."/>
            <person name="Tallon L.J."/>
            <person name="Sadzewicz L.K."/>
            <person name="Sengamalay N."/>
            <person name="Fraser C.M."/>
            <person name="Hine E."/>
            <person name="Shefchek K.A."/>
            <person name="Das S.P."/>
            <person name="Shallom S.J."/>
            <person name="Agrawal S."/>
            <person name="Tettelin H."/>
        </authorList>
    </citation>
    <scope>NUCLEOTIDE SEQUENCE [LARGE SCALE GENOMIC DNA]</scope>
    <source>
        <strain evidence="1 2">MAB_030201_1075</strain>
    </source>
</reference>
<evidence type="ECO:0000313" key="1">
    <source>
        <dbReference type="EMBL" id="ETZ90090.1"/>
    </source>
</evidence>
<comment type="caution">
    <text evidence="1">The sequence shown here is derived from an EMBL/GenBank/DDBJ whole genome shotgun (WGS) entry which is preliminary data.</text>
</comment>
<gene>
    <name evidence="1" type="ORF">L829_3672</name>
</gene>
<dbReference type="AlphaFoldDB" id="A0A829PRZ5"/>
<proteinExistence type="predicted"/>
<dbReference type="Proteomes" id="UP000019854">
    <property type="component" value="Unassembled WGS sequence"/>
</dbReference>
<sequence length="70" mass="7476">MGTLGAEELSPLVDVSVLTGMVRQYGFPTLLQSGTHGPAPPAPGDRTFRVAGYSKLLQYWIHAGASTVFR</sequence>
<protein>
    <submittedName>
        <fullName evidence="1">Uncharacterized protein</fullName>
    </submittedName>
</protein>
<dbReference type="EMBL" id="JAOX01000001">
    <property type="protein sequence ID" value="ETZ90090.1"/>
    <property type="molecule type" value="Genomic_DNA"/>
</dbReference>
<name>A0A829PRZ5_9MYCO</name>
<evidence type="ECO:0000313" key="2">
    <source>
        <dbReference type="Proteomes" id="UP000019854"/>
    </source>
</evidence>